<organism evidence="2 3">
    <name type="scientific">Passalora fulva</name>
    <name type="common">Tomato leaf mold</name>
    <name type="synonym">Cladosporium fulvum</name>
    <dbReference type="NCBI Taxonomy" id="5499"/>
    <lineage>
        <taxon>Eukaryota</taxon>
        <taxon>Fungi</taxon>
        <taxon>Dikarya</taxon>
        <taxon>Ascomycota</taxon>
        <taxon>Pezizomycotina</taxon>
        <taxon>Dothideomycetes</taxon>
        <taxon>Dothideomycetidae</taxon>
        <taxon>Mycosphaerellales</taxon>
        <taxon>Mycosphaerellaceae</taxon>
        <taxon>Fulvia</taxon>
    </lineage>
</organism>
<dbReference type="PANTHER" id="PTHR35587:SF3">
    <property type="entry name" value="EXPRESSED PROTEIN"/>
    <property type="match status" value="1"/>
</dbReference>
<reference evidence="2" key="2">
    <citation type="journal article" date="2022" name="Microb. Genom.">
        <title>A chromosome-scale genome assembly of the tomato pathogen Cladosporium fulvum reveals a compartmentalized genome architecture and the presence of a dispensable chromosome.</title>
        <authorList>
            <person name="Zaccaron A.Z."/>
            <person name="Chen L.H."/>
            <person name="Samaras A."/>
            <person name="Stergiopoulos I."/>
        </authorList>
    </citation>
    <scope>NUCLEOTIDE SEQUENCE</scope>
    <source>
        <strain evidence="2">Race5_Kim</strain>
    </source>
</reference>
<name>A0A9Q8PMQ3_PASFU</name>
<dbReference type="KEGG" id="ffu:CLAFUR5_14070"/>
<evidence type="ECO:0000256" key="1">
    <source>
        <dbReference type="SAM" id="MobiDB-lite"/>
    </source>
</evidence>
<sequence length="86" mass="8756">MSAVTDKTKGITSDPTGTANNAVAGTDAARSDVTGSRKPGAGTDGTAPVATPEEEKSSLKIHIKLDLDVDIHLTARIKGDITIGLL</sequence>
<dbReference type="RefSeq" id="XP_047769624.1">
    <property type="nucleotide sequence ID" value="XM_047913218.1"/>
</dbReference>
<dbReference type="AlphaFoldDB" id="A0A9Q8PMQ3"/>
<keyword evidence="3" id="KW-1185">Reference proteome</keyword>
<dbReference type="GeneID" id="71993948"/>
<protein>
    <submittedName>
        <fullName evidence="2">Uncharacterized protein</fullName>
    </submittedName>
</protein>
<dbReference type="Proteomes" id="UP000756132">
    <property type="component" value="Chromosome 13"/>
</dbReference>
<accession>A0A9Q8PMQ3</accession>
<dbReference type="PANTHER" id="PTHR35587">
    <property type="entry name" value="EXPRESSED PROTEIN"/>
    <property type="match status" value="1"/>
</dbReference>
<dbReference type="OrthoDB" id="2279190at2759"/>
<feature type="region of interest" description="Disordered" evidence="1">
    <location>
        <begin position="1"/>
        <end position="57"/>
    </location>
</feature>
<proteinExistence type="predicted"/>
<dbReference type="EMBL" id="CP090175">
    <property type="protein sequence ID" value="UJO25258.1"/>
    <property type="molecule type" value="Genomic_DNA"/>
</dbReference>
<evidence type="ECO:0000313" key="3">
    <source>
        <dbReference type="Proteomes" id="UP000756132"/>
    </source>
</evidence>
<gene>
    <name evidence="2" type="ORF">CLAFUR5_14070</name>
</gene>
<feature type="compositionally biased region" description="Polar residues" evidence="1">
    <location>
        <begin position="10"/>
        <end position="23"/>
    </location>
</feature>
<reference evidence="2" key="1">
    <citation type="submission" date="2021-12" db="EMBL/GenBank/DDBJ databases">
        <authorList>
            <person name="Zaccaron A."/>
            <person name="Stergiopoulos I."/>
        </authorList>
    </citation>
    <scope>NUCLEOTIDE SEQUENCE</scope>
    <source>
        <strain evidence="2">Race5_Kim</strain>
    </source>
</reference>
<evidence type="ECO:0000313" key="2">
    <source>
        <dbReference type="EMBL" id="UJO25258.1"/>
    </source>
</evidence>